<proteinExistence type="inferred from homology"/>
<dbReference type="Proteomes" id="UP000580043">
    <property type="component" value="Unassembled WGS sequence"/>
</dbReference>
<comment type="similarity">
    <text evidence="1">Belongs to the amidase family.</text>
</comment>
<dbReference type="AlphaFoldDB" id="A0A848GB51"/>
<dbReference type="Pfam" id="PF01425">
    <property type="entry name" value="Amidase"/>
    <property type="match status" value="1"/>
</dbReference>
<sequence length="479" mass="50833">MKIDEYSRLDATALAALLDRGEVSAQELHDCARRAAAGLNPDINAIIEIFPHALHYEQDGLFAGVPFLIKDLVLHAEGIACDGGSRLMAGRYVSAHDSELMARFRRAGLATLGRTTTPELGFNASTECVLHGPTRNPWHLGHSSGGSSGGASAAVAAGIVPVAHANDGGGSIRIPASACGLVGLKPSRGRLPFGPDYGLPLMGQANEFVVTRSVRDAAALLDALEGPHPGEMFNIERPAEAYALQIRRPGHRLSIAVADRLPGSDKADPACQAVLQQTIRTLTDLGHSVEIDAPSYDAEQFHSANVMIWSSFLASAALGTAAALGRDYDENEVEACTRACIDYGRRLSGLQLEQALAAMNSVSRQVAAFYGKYDLLLTPTMRTPPPPIGYLNQNDPSLDARGWYDRIFDICPYTALFNFTGLPAISLPLGMAGELPVGMHFAAPMGGEGTLLQLAAELETAMPWHQRTPAIHASKLAGG</sequence>
<dbReference type="InterPro" id="IPR020556">
    <property type="entry name" value="Amidase_CS"/>
</dbReference>
<reference evidence="3 4" key="1">
    <citation type="submission" date="2020-04" db="EMBL/GenBank/DDBJ databases">
        <title>Zoogloea sp. G-4-1-14 isolated from soil.</title>
        <authorList>
            <person name="Dahal R.H."/>
        </authorList>
    </citation>
    <scope>NUCLEOTIDE SEQUENCE [LARGE SCALE GENOMIC DNA]</scope>
    <source>
        <strain evidence="3 4">G-4-1-14</strain>
    </source>
</reference>
<dbReference type="Gene3D" id="3.90.1300.10">
    <property type="entry name" value="Amidase signature (AS) domain"/>
    <property type="match status" value="1"/>
</dbReference>
<gene>
    <name evidence="3" type="ORF">HHL15_21600</name>
</gene>
<organism evidence="3 4">
    <name type="scientific">Zoogloea dura</name>
    <dbReference type="NCBI Taxonomy" id="2728840"/>
    <lineage>
        <taxon>Bacteria</taxon>
        <taxon>Pseudomonadati</taxon>
        <taxon>Pseudomonadota</taxon>
        <taxon>Betaproteobacteria</taxon>
        <taxon>Rhodocyclales</taxon>
        <taxon>Zoogloeaceae</taxon>
        <taxon>Zoogloea</taxon>
    </lineage>
</organism>
<comment type="caution">
    <text evidence="3">The sequence shown here is derived from an EMBL/GenBank/DDBJ whole genome shotgun (WGS) entry which is preliminary data.</text>
</comment>
<dbReference type="InterPro" id="IPR036928">
    <property type="entry name" value="AS_sf"/>
</dbReference>
<dbReference type="InterPro" id="IPR000120">
    <property type="entry name" value="Amidase"/>
</dbReference>
<protein>
    <submittedName>
        <fullName evidence="3">Amidase</fullName>
    </submittedName>
</protein>
<feature type="domain" description="Amidase" evidence="2">
    <location>
        <begin position="54"/>
        <end position="452"/>
    </location>
</feature>
<dbReference type="SUPFAM" id="SSF75304">
    <property type="entry name" value="Amidase signature (AS) enzymes"/>
    <property type="match status" value="1"/>
</dbReference>
<dbReference type="EMBL" id="JABBGA010000025">
    <property type="protein sequence ID" value="NML28362.1"/>
    <property type="molecule type" value="Genomic_DNA"/>
</dbReference>
<dbReference type="PROSITE" id="PS00571">
    <property type="entry name" value="AMIDASES"/>
    <property type="match status" value="1"/>
</dbReference>
<dbReference type="PANTHER" id="PTHR11895">
    <property type="entry name" value="TRANSAMIDASE"/>
    <property type="match status" value="1"/>
</dbReference>
<dbReference type="PANTHER" id="PTHR11895:SF7">
    <property type="entry name" value="GLUTAMYL-TRNA(GLN) AMIDOTRANSFERASE SUBUNIT A, MITOCHONDRIAL"/>
    <property type="match status" value="1"/>
</dbReference>
<evidence type="ECO:0000313" key="3">
    <source>
        <dbReference type="EMBL" id="NML28362.1"/>
    </source>
</evidence>
<name>A0A848GB51_9RHOO</name>
<evidence type="ECO:0000256" key="1">
    <source>
        <dbReference type="ARBA" id="ARBA00009199"/>
    </source>
</evidence>
<dbReference type="RefSeq" id="WP_169147885.1">
    <property type="nucleotide sequence ID" value="NZ_JABBGA010000025.1"/>
</dbReference>
<accession>A0A848GB51</accession>
<keyword evidence="4" id="KW-1185">Reference proteome</keyword>
<evidence type="ECO:0000259" key="2">
    <source>
        <dbReference type="Pfam" id="PF01425"/>
    </source>
</evidence>
<dbReference type="InterPro" id="IPR023631">
    <property type="entry name" value="Amidase_dom"/>
</dbReference>
<evidence type="ECO:0000313" key="4">
    <source>
        <dbReference type="Proteomes" id="UP000580043"/>
    </source>
</evidence>
<dbReference type="GO" id="GO:0003824">
    <property type="term" value="F:catalytic activity"/>
    <property type="evidence" value="ECO:0007669"/>
    <property type="project" value="InterPro"/>
</dbReference>